<evidence type="ECO:0000313" key="1">
    <source>
        <dbReference type="EMBL" id="KAK9148297.1"/>
    </source>
</evidence>
<proteinExistence type="predicted"/>
<organism evidence="1 2">
    <name type="scientific">Stephania cephalantha</name>
    <dbReference type="NCBI Taxonomy" id="152367"/>
    <lineage>
        <taxon>Eukaryota</taxon>
        <taxon>Viridiplantae</taxon>
        <taxon>Streptophyta</taxon>
        <taxon>Embryophyta</taxon>
        <taxon>Tracheophyta</taxon>
        <taxon>Spermatophyta</taxon>
        <taxon>Magnoliopsida</taxon>
        <taxon>Ranunculales</taxon>
        <taxon>Menispermaceae</taxon>
        <taxon>Menispermoideae</taxon>
        <taxon>Cissampelideae</taxon>
        <taxon>Stephania</taxon>
    </lineage>
</organism>
<dbReference type="Proteomes" id="UP001419268">
    <property type="component" value="Unassembled WGS sequence"/>
</dbReference>
<gene>
    <name evidence="1" type="ORF">Scep_007054</name>
</gene>
<keyword evidence="2" id="KW-1185">Reference proteome</keyword>
<reference evidence="1 2" key="1">
    <citation type="submission" date="2024-01" db="EMBL/GenBank/DDBJ databases">
        <title>Genome assemblies of Stephania.</title>
        <authorList>
            <person name="Yang L."/>
        </authorList>
    </citation>
    <scope>NUCLEOTIDE SEQUENCE [LARGE SCALE GENOMIC DNA]</scope>
    <source>
        <strain evidence="1">JXDWG</strain>
        <tissue evidence="1">Leaf</tissue>
    </source>
</reference>
<dbReference type="AlphaFoldDB" id="A0AAP0PLE8"/>
<name>A0AAP0PLE8_9MAGN</name>
<protein>
    <submittedName>
        <fullName evidence="1">Uncharacterized protein</fullName>
    </submittedName>
</protein>
<dbReference type="EMBL" id="JBBNAG010000003">
    <property type="protein sequence ID" value="KAK9148297.1"/>
    <property type="molecule type" value="Genomic_DNA"/>
</dbReference>
<accession>A0AAP0PLE8</accession>
<sequence length="190" mass="21841">MAFCFDICSVSNFHGCWQGKRANFTPVFLCKGLSYKIRFFLDLETAVLFLNRMSHYFDIDDIIMEDEVWGSRRRGLGLQGATHGPKTFKLSLAPWASCARCGPRHQILQLQKFEFLFPGGYNNSWICSHSQGSFKTPLKKIGDRTIGSFLLYAFMNRFKDILSKAHSVAFAVAPRFFPLLTKEEMQHEIH</sequence>
<comment type="caution">
    <text evidence="1">The sequence shown here is derived from an EMBL/GenBank/DDBJ whole genome shotgun (WGS) entry which is preliminary data.</text>
</comment>
<evidence type="ECO:0000313" key="2">
    <source>
        <dbReference type="Proteomes" id="UP001419268"/>
    </source>
</evidence>